<evidence type="ECO:0000313" key="2">
    <source>
        <dbReference type="Proteomes" id="UP000887569"/>
    </source>
</evidence>
<feature type="transmembrane region" description="Helical" evidence="1">
    <location>
        <begin position="20"/>
        <end position="51"/>
    </location>
</feature>
<dbReference type="Proteomes" id="UP000887569">
    <property type="component" value="Unplaced"/>
</dbReference>
<accession>A0A915ATC4</accession>
<keyword evidence="2" id="KW-1185">Reference proteome</keyword>
<evidence type="ECO:0000256" key="1">
    <source>
        <dbReference type="SAM" id="Phobius"/>
    </source>
</evidence>
<protein>
    <submittedName>
        <fullName evidence="3">Rap-GAP domain-containing protein</fullName>
    </submittedName>
</protein>
<reference evidence="3" key="1">
    <citation type="submission" date="2022-11" db="UniProtKB">
        <authorList>
            <consortium name="WormBaseParasite"/>
        </authorList>
    </citation>
    <scope>IDENTIFICATION</scope>
</reference>
<keyword evidence="1" id="KW-0812">Transmembrane</keyword>
<evidence type="ECO:0000313" key="3">
    <source>
        <dbReference type="WBParaSite" id="PgR014X_g008_t10"/>
    </source>
</evidence>
<organism evidence="2 3">
    <name type="scientific">Parascaris univalens</name>
    <name type="common">Nematode worm</name>
    <dbReference type="NCBI Taxonomy" id="6257"/>
    <lineage>
        <taxon>Eukaryota</taxon>
        <taxon>Metazoa</taxon>
        <taxon>Ecdysozoa</taxon>
        <taxon>Nematoda</taxon>
        <taxon>Chromadorea</taxon>
        <taxon>Rhabditida</taxon>
        <taxon>Spirurina</taxon>
        <taxon>Ascaridomorpha</taxon>
        <taxon>Ascaridoidea</taxon>
        <taxon>Ascarididae</taxon>
        <taxon>Parascaris</taxon>
    </lineage>
</organism>
<keyword evidence="1" id="KW-0472">Membrane</keyword>
<sequence length="88" mass="9688">MSQFRSRANILTPSGVKQSLLILCCFALSFSGVYMFVGILDIAIIFISTILKFGSFPSLGNQRLNPTIVIVGSLNHARFYTRWDIGSG</sequence>
<keyword evidence="1" id="KW-1133">Transmembrane helix</keyword>
<dbReference type="AlphaFoldDB" id="A0A915ATC4"/>
<name>A0A915ATC4_PARUN</name>
<dbReference type="WBParaSite" id="PgR014X_g008_t10">
    <property type="protein sequence ID" value="PgR014X_g008_t10"/>
    <property type="gene ID" value="PgR014X_g008"/>
</dbReference>
<proteinExistence type="predicted"/>